<evidence type="ECO:0000256" key="1">
    <source>
        <dbReference type="SAM" id="MobiDB-lite"/>
    </source>
</evidence>
<dbReference type="AlphaFoldDB" id="A0A2X0K6Y8"/>
<keyword evidence="3" id="KW-1185">Reference proteome</keyword>
<reference evidence="2 3" key="1">
    <citation type="submission" date="2018-06" db="EMBL/GenBank/DDBJ databases">
        <title>Streptacidiphilus pinicola sp. nov., isolated from pine grove soil.</title>
        <authorList>
            <person name="Roh S.G."/>
            <person name="Park S."/>
            <person name="Kim M.-K."/>
            <person name="Yun B.-R."/>
            <person name="Park J."/>
            <person name="Kim M.J."/>
            <person name="Kim Y.S."/>
            <person name="Kim S.B."/>
        </authorList>
    </citation>
    <scope>NUCLEOTIDE SEQUENCE [LARGE SCALE GENOMIC DNA]</scope>
    <source>
        <strain evidence="2 3">MMS16-CNU450</strain>
    </source>
</reference>
<organism evidence="2 3">
    <name type="scientific">Streptacidiphilus pinicola</name>
    <dbReference type="NCBI Taxonomy" id="2219663"/>
    <lineage>
        <taxon>Bacteria</taxon>
        <taxon>Bacillati</taxon>
        <taxon>Actinomycetota</taxon>
        <taxon>Actinomycetes</taxon>
        <taxon>Kitasatosporales</taxon>
        <taxon>Streptomycetaceae</taxon>
        <taxon>Streptacidiphilus</taxon>
    </lineage>
</organism>
<sequence>MFGRVREALFPSRKAPVHTTTQAAQVRDKMFGGSTRAMAVAYGVSQRTVERWIKGTRTPPELSRAAERRWEKENAARARQGRPPLPRPTTSADRLANDAVRVQTTDRGRGRKARQLAQLGAFSGHTARVGRATTFNIRGSDAVRSRDVHVTLTGEQAAALALADNEDEVRVVIGQALADYFNGGPYGGFVAQDFEWDEGDFDVR</sequence>
<gene>
    <name evidence="2" type="ORF">DN069_13835</name>
</gene>
<name>A0A2X0K6Y8_9ACTN</name>
<feature type="region of interest" description="Disordered" evidence="1">
    <location>
        <begin position="57"/>
        <end position="92"/>
    </location>
</feature>
<dbReference type="Proteomes" id="UP000248889">
    <property type="component" value="Unassembled WGS sequence"/>
</dbReference>
<comment type="caution">
    <text evidence="2">The sequence shown here is derived from an EMBL/GenBank/DDBJ whole genome shotgun (WGS) entry which is preliminary data.</text>
</comment>
<accession>A0A2X0K6Y8</accession>
<protein>
    <recommendedName>
        <fullName evidence="4">XRE family transcriptional regulator</fullName>
    </recommendedName>
</protein>
<proteinExistence type="predicted"/>
<evidence type="ECO:0008006" key="4">
    <source>
        <dbReference type="Google" id="ProtNLM"/>
    </source>
</evidence>
<evidence type="ECO:0000313" key="2">
    <source>
        <dbReference type="EMBL" id="RAG85035.1"/>
    </source>
</evidence>
<evidence type="ECO:0000313" key="3">
    <source>
        <dbReference type="Proteomes" id="UP000248889"/>
    </source>
</evidence>
<feature type="compositionally biased region" description="Basic and acidic residues" evidence="1">
    <location>
        <begin position="64"/>
        <end position="76"/>
    </location>
</feature>
<dbReference type="EMBL" id="QKYN01000053">
    <property type="protein sequence ID" value="RAG85035.1"/>
    <property type="molecule type" value="Genomic_DNA"/>
</dbReference>